<comment type="caution">
    <text evidence="3">The sequence shown here is derived from an EMBL/GenBank/DDBJ whole genome shotgun (WGS) entry which is preliminary data.</text>
</comment>
<dbReference type="Proteomes" id="UP000802098">
    <property type="component" value="Unassembled WGS sequence"/>
</dbReference>
<evidence type="ECO:0000256" key="1">
    <source>
        <dbReference type="SAM" id="MobiDB-lite"/>
    </source>
</evidence>
<organism evidence="3 4">
    <name type="scientific">Rubrivivax benzoatilyticus</name>
    <dbReference type="NCBI Taxonomy" id="316997"/>
    <lineage>
        <taxon>Bacteria</taxon>
        <taxon>Pseudomonadati</taxon>
        <taxon>Pseudomonadota</taxon>
        <taxon>Betaproteobacteria</taxon>
        <taxon>Burkholderiales</taxon>
        <taxon>Sphaerotilaceae</taxon>
        <taxon>Rubrivivax</taxon>
    </lineage>
</organism>
<feature type="transmembrane region" description="Helical" evidence="2">
    <location>
        <begin position="20"/>
        <end position="42"/>
    </location>
</feature>
<feature type="region of interest" description="Disordered" evidence="1">
    <location>
        <begin position="137"/>
        <end position="161"/>
    </location>
</feature>
<evidence type="ECO:0000256" key="2">
    <source>
        <dbReference type="SAM" id="Phobius"/>
    </source>
</evidence>
<accession>A0ABX0I2P4</accession>
<reference evidence="3 4" key="1">
    <citation type="submission" date="2020-03" db="EMBL/GenBank/DDBJ databases">
        <title>Rubrivivax benzoatilyticus JA2 (sequenced after 10 years sub-culturing).</title>
        <authorList>
            <person name="Gupta D."/>
            <person name="Chintalapati S."/>
            <person name="Chintalapati V.R."/>
        </authorList>
    </citation>
    <scope>NUCLEOTIDE SEQUENCE [LARGE SCALE GENOMIC DNA]</scope>
    <source>
        <strain evidence="3 4">JA2-Mal</strain>
    </source>
</reference>
<sequence>MRRPHRNLLTAPRTRARRRLAGFGLFDALIALVILSVGLLGLTRLQARSLSYGTEADQRVRAVQLGSELLGTAMIDAANAACYTLPASGTCGSDSASDYAEDFETRVGQALPDGTVSVSYNAGTRRMTLVITWTAKGQREDGAQTEDDDESTRRMEASTYV</sequence>
<proteinExistence type="predicted"/>
<keyword evidence="2" id="KW-0812">Transmembrane</keyword>
<name>A0ABX0I2P4_9BURK</name>
<keyword evidence="2" id="KW-1133">Transmembrane helix</keyword>
<dbReference type="RefSeq" id="WP_009858472.1">
    <property type="nucleotide sequence ID" value="NZ_JAAOCD010000010.1"/>
</dbReference>
<keyword evidence="2" id="KW-0472">Membrane</keyword>
<gene>
    <name evidence="3" type="ORF">G7087_17050</name>
</gene>
<dbReference type="EMBL" id="JAAOCD010000010">
    <property type="protein sequence ID" value="NHL00092.1"/>
    <property type="molecule type" value="Genomic_DNA"/>
</dbReference>
<evidence type="ECO:0000313" key="4">
    <source>
        <dbReference type="Proteomes" id="UP000802098"/>
    </source>
</evidence>
<protein>
    <submittedName>
        <fullName evidence="3">Pilus assembly protein PilV</fullName>
    </submittedName>
</protein>
<evidence type="ECO:0000313" key="3">
    <source>
        <dbReference type="EMBL" id="NHL00092.1"/>
    </source>
</evidence>
<feature type="compositionally biased region" description="Basic and acidic residues" evidence="1">
    <location>
        <begin position="151"/>
        <end position="161"/>
    </location>
</feature>
<keyword evidence="4" id="KW-1185">Reference proteome</keyword>